<evidence type="ECO:0000313" key="1">
    <source>
        <dbReference type="EMBL" id="CAD7578198.1"/>
    </source>
</evidence>
<reference evidence="1" key="1">
    <citation type="submission" date="2020-11" db="EMBL/GenBank/DDBJ databases">
        <authorList>
            <person name="Tran Van P."/>
        </authorList>
    </citation>
    <scope>NUCLEOTIDE SEQUENCE</scope>
</reference>
<protein>
    <submittedName>
        <fullName evidence="1">(California timema) hypothetical protein</fullName>
    </submittedName>
</protein>
<name>A0A7R9JFJ6_TIMCA</name>
<dbReference type="EMBL" id="OE187052">
    <property type="protein sequence ID" value="CAD7578198.1"/>
    <property type="molecule type" value="Genomic_DNA"/>
</dbReference>
<gene>
    <name evidence="1" type="ORF">TCMB3V08_LOCUS10739</name>
</gene>
<sequence>MLCLTLEHRSIDVINRFEDIEKDSNVLTEYRNYKVSLKDDSVSSYRFSLAFTED</sequence>
<accession>A0A7R9JFJ6</accession>
<organism evidence="1">
    <name type="scientific">Timema californicum</name>
    <name type="common">California timema</name>
    <name type="synonym">Walking stick</name>
    <dbReference type="NCBI Taxonomy" id="61474"/>
    <lineage>
        <taxon>Eukaryota</taxon>
        <taxon>Metazoa</taxon>
        <taxon>Ecdysozoa</taxon>
        <taxon>Arthropoda</taxon>
        <taxon>Hexapoda</taxon>
        <taxon>Insecta</taxon>
        <taxon>Pterygota</taxon>
        <taxon>Neoptera</taxon>
        <taxon>Polyneoptera</taxon>
        <taxon>Phasmatodea</taxon>
        <taxon>Timematodea</taxon>
        <taxon>Timematoidea</taxon>
        <taxon>Timematidae</taxon>
        <taxon>Timema</taxon>
    </lineage>
</organism>
<dbReference type="AlphaFoldDB" id="A0A7R9JFJ6"/>
<proteinExistence type="predicted"/>